<dbReference type="Proteomes" id="UP000095281">
    <property type="component" value="Unplaced"/>
</dbReference>
<reference evidence="2" key="1">
    <citation type="submission" date="2016-11" db="UniProtKB">
        <authorList>
            <consortium name="WormBaseParasite"/>
        </authorList>
    </citation>
    <scope>IDENTIFICATION</scope>
</reference>
<accession>A0A1I8BRL2</accession>
<dbReference type="WBParaSite" id="MhA1_Contig44.frz3.gene3">
    <property type="protein sequence ID" value="MhA1_Contig44.frz3.gene3"/>
    <property type="gene ID" value="MhA1_Contig44.frz3.gene3"/>
</dbReference>
<evidence type="ECO:0000313" key="1">
    <source>
        <dbReference type="Proteomes" id="UP000095281"/>
    </source>
</evidence>
<organism evidence="1 2">
    <name type="scientific">Meloidogyne hapla</name>
    <name type="common">Root-knot nematode worm</name>
    <dbReference type="NCBI Taxonomy" id="6305"/>
    <lineage>
        <taxon>Eukaryota</taxon>
        <taxon>Metazoa</taxon>
        <taxon>Ecdysozoa</taxon>
        <taxon>Nematoda</taxon>
        <taxon>Chromadorea</taxon>
        <taxon>Rhabditida</taxon>
        <taxon>Tylenchina</taxon>
        <taxon>Tylenchomorpha</taxon>
        <taxon>Tylenchoidea</taxon>
        <taxon>Meloidogynidae</taxon>
        <taxon>Meloidogyninae</taxon>
        <taxon>Meloidogyne</taxon>
    </lineage>
</organism>
<keyword evidence="1" id="KW-1185">Reference proteome</keyword>
<protein>
    <submittedName>
        <fullName evidence="2">FTH domain-containing protein</fullName>
    </submittedName>
</protein>
<proteinExistence type="predicted"/>
<dbReference type="AlphaFoldDB" id="A0A1I8BRL2"/>
<name>A0A1I8BRL2_MELHA</name>
<evidence type="ECO:0000313" key="2">
    <source>
        <dbReference type="WBParaSite" id="MhA1_Contig44.frz3.gene3"/>
    </source>
</evidence>
<sequence>MPQLLPIDNLQQSNRQFCNLIKDYSDELAKKEFYSMELKTSYVCKQVDHGQLPLDFKLNAELKLKWEAAIQERTQMFFSVPYQSRDFDIRYSDYGLNETANLLLIPKEQDNTGPLCLKLQRYPKTIEDMLVLRYWFEQLSNCFIENVKIDQCAINPKMIALLFEGSPALKLHAECLYIYDKDFLYDGVEYLCHFVVYGSRGIHVDIDSWYRSGFRLRGGMIEEEKRFYQRELEKGHEVEPKFRNVVEYEFFDVDDLEVHFMIYLLFSVDSKKYLGGEVIDLYGD</sequence>